<dbReference type="InterPro" id="IPR020846">
    <property type="entry name" value="MFS_dom"/>
</dbReference>
<feature type="domain" description="Major facilitator superfamily (MFS) profile" evidence="8">
    <location>
        <begin position="8"/>
        <end position="396"/>
    </location>
</feature>
<dbReference type="PATRIC" id="fig|748449.3.peg.1454"/>
<gene>
    <name evidence="9" type="ordered locus">Halha_1503</name>
</gene>
<feature type="transmembrane region" description="Helical" evidence="7">
    <location>
        <begin position="138"/>
        <end position="163"/>
    </location>
</feature>
<protein>
    <submittedName>
        <fullName evidence="9">Arabinose efflux permease family protein</fullName>
    </submittedName>
</protein>
<keyword evidence="6 7" id="KW-0472">Membrane</keyword>
<evidence type="ECO:0000313" key="9">
    <source>
        <dbReference type="EMBL" id="AGB41444.1"/>
    </source>
</evidence>
<dbReference type="PROSITE" id="PS00216">
    <property type="entry name" value="SUGAR_TRANSPORT_1"/>
    <property type="match status" value="1"/>
</dbReference>
<comment type="subcellular location">
    <subcellularLocation>
        <location evidence="1">Cell membrane</location>
        <topology evidence="1">Multi-pass membrane protein</topology>
    </subcellularLocation>
</comment>
<feature type="transmembrane region" description="Helical" evidence="7">
    <location>
        <begin position="73"/>
        <end position="96"/>
    </location>
</feature>
<feature type="transmembrane region" description="Helical" evidence="7">
    <location>
        <begin position="217"/>
        <end position="242"/>
    </location>
</feature>
<dbReference type="SUPFAM" id="SSF103473">
    <property type="entry name" value="MFS general substrate transporter"/>
    <property type="match status" value="1"/>
</dbReference>
<keyword evidence="2" id="KW-0813">Transport</keyword>
<evidence type="ECO:0000256" key="1">
    <source>
        <dbReference type="ARBA" id="ARBA00004651"/>
    </source>
</evidence>
<feature type="transmembrane region" description="Helical" evidence="7">
    <location>
        <begin position="372"/>
        <end position="392"/>
    </location>
</feature>
<dbReference type="PROSITE" id="PS50850">
    <property type="entry name" value="MFS"/>
    <property type="match status" value="1"/>
</dbReference>
<evidence type="ECO:0000256" key="3">
    <source>
        <dbReference type="ARBA" id="ARBA00022475"/>
    </source>
</evidence>
<dbReference type="OrthoDB" id="9803985at2"/>
<dbReference type="GO" id="GO:0005886">
    <property type="term" value="C:plasma membrane"/>
    <property type="evidence" value="ECO:0007669"/>
    <property type="project" value="UniProtKB-SubCell"/>
</dbReference>
<keyword evidence="3" id="KW-1003">Cell membrane</keyword>
<dbReference type="AlphaFoldDB" id="L0KAP7"/>
<dbReference type="GO" id="GO:0022857">
    <property type="term" value="F:transmembrane transporter activity"/>
    <property type="evidence" value="ECO:0007669"/>
    <property type="project" value="InterPro"/>
</dbReference>
<sequence>MEKRYKVMVGVFASVPFLMVLGNSMLIPEFPKIKSALNINQFQVGLMITLFSAAAGLSIPFLGYLSDRYGRKVILIPSLIIYGLGGVVSGITAVTLGKKGYYLILLGRIIQGIGAAGTYPIVIALVGDIFQSEERSTALGIIESANGLGKVLSPLLGAAVALIVWHALFFSYAFLAIPIALAVYFLVQEPKRSKKKESLMTYLTQIKSIFQEKGKSLFFSLLAGITVLFILFGVLSFISDLFETKYKVVGLKKGLILALPILFMSISSYLSGIYLEKKGQYFKHAMALGLFIATIALTILPFLEGLILYLIAMAILGVGNGLVLPALNTLVTSTAASTHRGGITSIYGSSRFLGVAFGPPTFSLLNQISTTVMFITAAVIALTVSLLTFFLVNEDDLLGNQQKEN</sequence>
<evidence type="ECO:0000256" key="7">
    <source>
        <dbReference type="SAM" id="Phobius"/>
    </source>
</evidence>
<dbReference type="Proteomes" id="UP000010880">
    <property type="component" value="Chromosome"/>
</dbReference>
<feature type="transmembrane region" description="Helical" evidence="7">
    <location>
        <begin position="102"/>
        <end position="126"/>
    </location>
</feature>
<proteinExistence type="predicted"/>
<feature type="transmembrane region" description="Helical" evidence="7">
    <location>
        <begin position="254"/>
        <end position="274"/>
    </location>
</feature>
<dbReference type="eggNOG" id="COG2814">
    <property type="taxonomic scope" value="Bacteria"/>
</dbReference>
<evidence type="ECO:0000256" key="2">
    <source>
        <dbReference type="ARBA" id="ARBA00022448"/>
    </source>
</evidence>
<evidence type="ECO:0000256" key="5">
    <source>
        <dbReference type="ARBA" id="ARBA00022989"/>
    </source>
</evidence>
<feature type="transmembrane region" description="Helical" evidence="7">
    <location>
        <begin position="306"/>
        <end position="327"/>
    </location>
</feature>
<evidence type="ECO:0000256" key="6">
    <source>
        <dbReference type="ARBA" id="ARBA00023136"/>
    </source>
</evidence>
<feature type="transmembrane region" description="Helical" evidence="7">
    <location>
        <begin position="169"/>
        <end position="187"/>
    </location>
</feature>
<dbReference type="STRING" id="748449.Halha_1503"/>
<feature type="transmembrane region" description="Helical" evidence="7">
    <location>
        <begin position="281"/>
        <end position="300"/>
    </location>
</feature>
<dbReference type="Pfam" id="PF07690">
    <property type="entry name" value="MFS_1"/>
    <property type="match status" value="1"/>
</dbReference>
<keyword evidence="4 7" id="KW-0812">Transmembrane</keyword>
<dbReference type="InterPro" id="IPR005829">
    <property type="entry name" value="Sugar_transporter_CS"/>
</dbReference>
<keyword evidence="10" id="KW-1185">Reference proteome</keyword>
<dbReference type="KEGG" id="hhl:Halha_1503"/>
<dbReference type="HOGENOM" id="CLU_001265_10_6_9"/>
<keyword evidence="5 7" id="KW-1133">Transmembrane helix</keyword>
<feature type="transmembrane region" description="Helical" evidence="7">
    <location>
        <begin position="46"/>
        <end position="66"/>
    </location>
</feature>
<organism evidence="9 10">
    <name type="scientific">Halobacteroides halobius (strain ATCC 35273 / DSM 5150 / MD-1)</name>
    <dbReference type="NCBI Taxonomy" id="748449"/>
    <lineage>
        <taxon>Bacteria</taxon>
        <taxon>Bacillati</taxon>
        <taxon>Bacillota</taxon>
        <taxon>Clostridia</taxon>
        <taxon>Halanaerobiales</taxon>
        <taxon>Halobacteroidaceae</taxon>
        <taxon>Halobacteroides</taxon>
    </lineage>
</organism>
<dbReference type="PANTHER" id="PTHR43124">
    <property type="entry name" value="PURINE EFFLUX PUMP PBUE"/>
    <property type="match status" value="1"/>
</dbReference>
<reference evidence="10" key="1">
    <citation type="submission" date="2012-02" db="EMBL/GenBank/DDBJ databases">
        <title>The complete genome of Halobacteroides halobius DSM 5150.</title>
        <authorList>
            <person name="Lucas S."/>
            <person name="Copeland A."/>
            <person name="Lapidus A."/>
            <person name="Glavina del Rio T."/>
            <person name="Dalin E."/>
            <person name="Tice H."/>
            <person name="Bruce D."/>
            <person name="Goodwin L."/>
            <person name="Pitluck S."/>
            <person name="Peters L."/>
            <person name="Mikhailova N."/>
            <person name="Gu W."/>
            <person name="Kyrpides N."/>
            <person name="Mavromatis K."/>
            <person name="Ivanova N."/>
            <person name="Brettin T."/>
            <person name="Detter J.C."/>
            <person name="Han C."/>
            <person name="Larimer F."/>
            <person name="Land M."/>
            <person name="Hauser L."/>
            <person name="Markowitz V."/>
            <person name="Cheng J.-F."/>
            <person name="Hugenholtz P."/>
            <person name="Woyke T."/>
            <person name="Wu D."/>
            <person name="Tindall B."/>
            <person name="Pomrenke H."/>
            <person name="Brambilla E."/>
            <person name="Klenk H.-P."/>
            <person name="Eisen J.A."/>
        </authorList>
    </citation>
    <scope>NUCLEOTIDE SEQUENCE [LARGE SCALE GENOMIC DNA]</scope>
    <source>
        <strain evidence="10">ATCC 35273 / DSM 5150 / MD-1</strain>
    </source>
</reference>
<name>L0KAP7_HALHC</name>
<dbReference type="PANTHER" id="PTHR43124:SF3">
    <property type="entry name" value="CHLORAMPHENICOL EFFLUX PUMP RV0191"/>
    <property type="match status" value="1"/>
</dbReference>
<dbReference type="Gene3D" id="1.20.1250.20">
    <property type="entry name" value="MFS general substrate transporter like domains"/>
    <property type="match status" value="1"/>
</dbReference>
<evidence type="ECO:0000259" key="8">
    <source>
        <dbReference type="PROSITE" id="PS50850"/>
    </source>
</evidence>
<dbReference type="RefSeq" id="WP_015327163.1">
    <property type="nucleotide sequence ID" value="NC_019978.1"/>
</dbReference>
<dbReference type="InterPro" id="IPR011701">
    <property type="entry name" value="MFS"/>
</dbReference>
<evidence type="ECO:0000256" key="4">
    <source>
        <dbReference type="ARBA" id="ARBA00022692"/>
    </source>
</evidence>
<accession>L0KAP7</accession>
<dbReference type="InterPro" id="IPR036259">
    <property type="entry name" value="MFS_trans_sf"/>
</dbReference>
<dbReference type="InterPro" id="IPR050189">
    <property type="entry name" value="MFS_Efflux_Transporters"/>
</dbReference>
<dbReference type="EMBL" id="CP003359">
    <property type="protein sequence ID" value="AGB41444.1"/>
    <property type="molecule type" value="Genomic_DNA"/>
</dbReference>
<dbReference type="CDD" id="cd17474">
    <property type="entry name" value="MFS_YfmO_like"/>
    <property type="match status" value="1"/>
</dbReference>
<evidence type="ECO:0000313" key="10">
    <source>
        <dbReference type="Proteomes" id="UP000010880"/>
    </source>
</evidence>
<feature type="transmembrane region" description="Helical" evidence="7">
    <location>
        <begin position="7"/>
        <end position="26"/>
    </location>
</feature>